<dbReference type="GO" id="GO:0003677">
    <property type="term" value="F:DNA binding"/>
    <property type="evidence" value="ECO:0007669"/>
    <property type="project" value="UniProtKB-KW"/>
</dbReference>
<dbReference type="GO" id="GO:0005524">
    <property type="term" value="F:ATP binding"/>
    <property type="evidence" value="ECO:0007669"/>
    <property type="project" value="UniProtKB-KW"/>
</dbReference>
<proteinExistence type="predicted"/>
<evidence type="ECO:0000256" key="3">
    <source>
        <dbReference type="ARBA" id="ARBA00022801"/>
    </source>
</evidence>
<evidence type="ECO:0000256" key="2">
    <source>
        <dbReference type="ARBA" id="ARBA00022763"/>
    </source>
</evidence>
<organism evidence="9 10">
    <name type="scientific">Staphylococcus pasteuri_A</name>
    <dbReference type="NCBI Taxonomy" id="3062664"/>
    <lineage>
        <taxon>Bacteria</taxon>
        <taxon>Bacillati</taxon>
        <taxon>Bacillota</taxon>
        <taxon>Bacilli</taxon>
        <taxon>Bacillales</taxon>
        <taxon>Staphylococcaceae</taxon>
        <taxon>Staphylococcus</taxon>
    </lineage>
</organism>
<dbReference type="InterPro" id="IPR011604">
    <property type="entry name" value="PDDEXK-like_dom_sf"/>
</dbReference>
<keyword evidence="1" id="KW-0547">Nucleotide-binding</keyword>
<dbReference type="Proteomes" id="UP001170310">
    <property type="component" value="Unassembled WGS sequence"/>
</dbReference>
<dbReference type="AlphaFoldDB" id="A0AAW7YX96"/>
<evidence type="ECO:0000256" key="1">
    <source>
        <dbReference type="ARBA" id="ARBA00022741"/>
    </source>
</evidence>
<evidence type="ECO:0000313" key="10">
    <source>
        <dbReference type="Proteomes" id="UP001170310"/>
    </source>
</evidence>
<name>A0AAW7YX96_9STAP</name>
<dbReference type="GO" id="GO:0016787">
    <property type="term" value="F:hydrolase activity"/>
    <property type="evidence" value="ECO:0007669"/>
    <property type="project" value="UniProtKB-KW"/>
</dbReference>
<keyword evidence="10" id="KW-1185">Reference proteome</keyword>
<feature type="domain" description="PD-(D/E)XK endonuclease-like" evidence="8">
    <location>
        <begin position="6"/>
        <end position="60"/>
    </location>
</feature>
<evidence type="ECO:0000256" key="6">
    <source>
        <dbReference type="ARBA" id="ARBA00023125"/>
    </source>
</evidence>
<gene>
    <name evidence="9" type="ORF">Q4528_16210</name>
</gene>
<dbReference type="InterPro" id="IPR038726">
    <property type="entry name" value="PDDEXK_AddAB-type"/>
</dbReference>
<dbReference type="EMBL" id="JAUOQO010001020">
    <property type="protein sequence ID" value="MDO6575653.1"/>
    <property type="molecule type" value="Genomic_DNA"/>
</dbReference>
<keyword evidence="2" id="KW-0227">DNA damage</keyword>
<reference evidence="9" key="1">
    <citation type="submission" date="2023-07" db="EMBL/GenBank/DDBJ databases">
        <title>Genome content predicts the carbon catabolic preferences of heterotrophic bacteria.</title>
        <authorList>
            <person name="Gralka M."/>
        </authorList>
    </citation>
    <scope>NUCLEOTIDE SEQUENCE</scope>
    <source>
        <strain evidence="9">E2R20</strain>
    </source>
</reference>
<feature type="non-terminal residue" evidence="9">
    <location>
        <position position="77"/>
    </location>
</feature>
<protein>
    <submittedName>
        <fullName evidence="9">PD-(D/E)XK nuclease family protein</fullName>
    </submittedName>
</protein>
<evidence type="ECO:0000313" key="9">
    <source>
        <dbReference type="EMBL" id="MDO6575653.1"/>
    </source>
</evidence>
<keyword evidence="6" id="KW-0238">DNA-binding</keyword>
<dbReference type="GO" id="GO:0006281">
    <property type="term" value="P:DNA repair"/>
    <property type="evidence" value="ECO:0007669"/>
    <property type="project" value="UniProtKB-KW"/>
</dbReference>
<dbReference type="GO" id="GO:0004386">
    <property type="term" value="F:helicase activity"/>
    <property type="evidence" value="ECO:0007669"/>
    <property type="project" value="UniProtKB-KW"/>
</dbReference>
<dbReference type="Gene3D" id="3.90.320.10">
    <property type="match status" value="1"/>
</dbReference>
<keyword evidence="3" id="KW-0378">Hydrolase</keyword>
<evidence type="ECO:0000256" key="7">
    <source>
        <dbReference type="ARBA" id="ARBA00023204"/>
    </source>
</evidence>
<accession>A0AAW7YX96</accession>
<dbReference type="RefSeq" id="WP_303522814.1">
    <property type="nucleotide sequence ID" value="NZ_JAUOQO010001020.1"/>
</dbReference>
<dbReference type="Pfam" id="PF12705">
    <property type="entry name" value="PDDEXK_1"/>
    <property type="match status" value="1"/>
</dbReference>
<keyword evidence="7" id="KW-0234">DNA repair</keyword>
<keyword evidence="5" id="KW-0067">ATP-binding</keyword>
<keyword evidence="4" id="KW-0347">Helicase</keyword>
<comment type="caution">
    <text evidence="9">The sequence shown here is derived from an EMBL/GenBank/DDBJ whole genome shotgun (WGS) entry which is preliminary data.</text>
</comment>
<evidence type="ECO:0000256" key="4">
    <source>
        <dbReference type="ARBA" id="ARBA00022806"/>
    </source>
</evidence>
<feature type="non-terminal residue" evidence="9">
    <location>
        <position position="1"/>
    </location>
</feature>
<evidence type="ECO:0000259" key="8">
    <source>
        <dbReference type="Pfam" id="PF12705"/>
    </source>
</evidence>
<evidence type="ECO:0000256" key="5">
    <source>
        <dbReference type="ARBA" id="ARBA00022840"/>
    </source>
</evidence>
<sequence length="77" mass="8672">TTAVLSVRGRVDRIDRRLDDEGNEELVVVDYKTSRRTCTEDEARSSLQLAMYAAATARSLRRPCTRVELHHVPSATV</sequence>